<evidence type="ECO:0000259" key="3">
    <source>
        <dbReference type="Pfam" id="PF13205"/>
    </source>
</evidence>
<comment type="caution">
    <text evidence="4">The sequence shown here is derived from an EMBL/GenBank/DDBJ whole genome shotgun (WGS) entry which is preliminary data.</text>
</comment>
<feature type="domain" description="SbsA Ig-like" evidence="3">
    <location>
        <begin position="371"/>
        <end position="485"/>
    </location>
</feature>
<keyword evidence="5" id="KW-1185">Reference proteome</keyword>
<evidence type="ECO:0000313" key="5">
    <source>
        <dbReference type="Proteomes" id="UP000564704"/>
    </source>
</evidence>
<gene>
    <name evidence="4" type="ORF">FDP25_15510</name>
</gene>
<dbReference type="InterPro" id="IPR014755">
    <property type="entry name" value="Cu-Rt/internalin_Ig-like"/>
</dbReference>
<dbReference type="Gene3D" id="2.60.40.1220">
    <property type="match status" value="1"/>
</dbReference>
<name>A0A844D663_9RHOB</name>
<dbReference type="RefSeq" id="WP_154154411.1">
    <property type="nucleotide sequence ID" value="NZ_SZWE01000002.1"/>
</dbReference>
<dbReference type="AlphaFoldDB" id="A0A844D663"/>
<protein>
    <recommendedName>
        <fullName evidence="3">SbsA Ig-like domain-containing protein</fullName>
    </recommendedName>
</protein>
<accession>A0A844D663</accession>
<dbReference type="EMBL" id="SZWE01000002">
    <property type="protein sequence ID" value="MRU16848.1"/>
    <property type="molecule type" value="Genomic_DNA"/>
</dbReference>
<keyword evidence="1" id="KW-0732">Signal</keyword>
<dbReference type="InterPro" id="IPR032812">
    <property type="entry name" value="SbsA_Ig"/>
</dbReference>
<organism evidence="4 5">
    <name type="scientific">Roseovarius bejariae</name>
    <dbReference type="NCBI Taxonomy" id="2576383"/>
    <lineage>
        <taxon>Bacteria</taxon>
        <taxon>Pseudomonadati</taxon>
        <taxon>Pseudomonadota</taxon>
        <taxon>Alphaproteobacteria</taxon>
        <taxon>Rhodobacterales</taxon>
        <taxon>Roseobacteraceae</taxon>
        <taxon>Roseovarius</taxon>
    </lineage>
</organism>
<dbReference type="OrthoDB" id="7311515at2"/>
<feature type="region of interest" description="Disordered" evidence="2">
    <location>
        <begin position="209"/>
        <end position="228"/>
    </location>
</feature>
<evidence type="ECO:0000256" key="2">
    <source>
        <dbReference type="SAM" id="MobiDB-lite"/>
    </source>
</evidence>
<dbReference type="Proteomes" id="UP000564704">
    <property type="component" value="Unassembled WGS sequence"/>
</dbReference>
<evidence type="ECO:0000313" key="4">
    <source>
        <dbReference type="EMBL" id="MRU16848.1"/>
    </source>
</evidence>
<proteinExistence type="predicted"/>
<dbReference type="Pfam" id="PF13205">
    <property type="entry name" value="Big_5"/>
    <property type="match status" value="1"/>
</dbReference>
<dbReference type="SUPFAM" id="SSF55486">
    <property type="entry name" value="Metalloproteases ('zincins'), catalytic domain"/>
    <property type="match status" value="1"/>
</dbReference>
<evidence type="ECO:0000256" key="1">
    <source>
        <dbReference type="ARBA" id="ARBA00022729"/>
    </source>
</evidence>
<reference evidence="4 5" key="1">
    <citation type="submission" date="2019-05" db="EMBL/GenBank/DDBJ databases">
        <title>Roseovarius bejariae sp. nov., a moderately halophylic bacterium isolated from a saline soil in Rambla Salada (Murcia).</title>
        <authorList>
            <person name="Castro D.J."/>
            <person name="Gomez-Altuve A."/>
            <person name="Reina J.C."/>
            <person name="Rodriguez M."/>
            <person name="Sampedro I."/>
            <person name="Llamas I."/>
            <person name="Martinez-Checa F."/>
        </authorList>
    </citation>
    <scope>NUCLEOTIDE SEQUENCE [LARGE SCALE GENOMIC DNA]</scope>
    <source>
        <strain evidence="4 5">A21</strain>
    </source>
</reference>
<sequence>MALALCLAALPLHAQDTCGPEDPPPVPLCSVGGMIEAVNPEHTLDVFGNLNPDAFSGGANADLMPGQASLTLSGGISAGGAACARHVAAKRIGGTRGVPGLDQGAVDFIEEMSGEDINVPQASGGTRRAVFDIFSPNLISYQGGGLGQPLGYRHGGVGGWPRNSGAHLTIALTDAGPGDLRAGQSYEARAVGSDGDGDPADIFTAWTGQIRPRPYSPPNDEEQRREQELEKRTCHALREAFLETLDQSAVPLDATVGRQARDMDCDMDGVGQAGTRTQAAGGTLSGMVHIERITDSKVIGRFDLSGTARIERERRTWSPRGPGRVDIDSDDGDEALRVTGRFAAPNMRNMGFAHPGLEVAQAPSDGAASTAELRLIAHRPARDEKNLPWDDPGIRLTFDRPLDPASVTPAAIKLEFGLANGQGGTVMAPIKTRPRLAGSDTVVVTPQDPMRDGVRYRVTVRAGPSGIRGAEGEQMAVDQAWGFETMVDLDDNEFMNTGLASHLDWREGVESDTIQVATNAPLVRGKPAAIRIYPKWRPDPQIAPGWQVTEFRAHVRARPAFDPEAPLLVPERRDLRLRRPDMFTDEERRKGENSVTLFGWTPEYEEIAALRAEIEPVRDCEESPRVFSGVESLDWDPLDRDLSLGYVFAEVGPWADGVPPGRRQEGAQAAQSAETFIEQLFPVGEARIEPGPAVPFSPDFAEDLAATIREIAMAESLAGTLDDSVPEDWLDSLDAYDGNSMSLLRAAKGALSGIGLADPLYRRGDIRRTILRHAHDALNAAGAYGDFDAVVVFMPYDWLQLLGVANWDIGPRFMWPDVDQPITFTRPVIGMSLTGPDSGKPGIPSLGTITHEVGHVFGLEHRPAVATAAERSRVCDALEGTLMDGIEGLRIAPSGGRGAVKSSEDGNAEKKGELLSLMFPCARGAKPSLFIMQDHYAKLLENLRPGAFQVPLRGAP</sequence>